<dbReference type="Proteomes" id="UP000000598">
    <property type="component" value="Chromosome E"/>
</dbReference>
<gene>
    <name evidence="3" type="ORF">KLLA0_E06139g</name>
</gene>
<feature type="compositionally biased region" description="Polar residues" evidence="2">
    <location>
        <begin position="72"/>
        <end position="88"/>
    </location>
</feature>
<dbReference type="InterPro" id="IPR051330">
    <property type="entry name" value="Phosphatase_reg/MetRdx"/>
</dbReference>
<dbReference type="EMBL" id="CR382125">
    <property type="protein sequence ID" value="CAG99310.1"/>
    <property type="molecule type" value="Genomic_DNA"/>
</dbReference>
<dbReference type="GO" id="GO:0031929">
    <property type="term" value="P:TOR signaling"/>
    <property type="evidence" value="ECO:0007669"/>
    <property type="project" value="TreeGrafter"/>
</dbReference>
<reference evidence="3 4" key="1">
    <citation type="journal article" date="2004" name="Nature">
        <title>Genome evolution in yeasts.</title>
        <authorList>
            <consortium name="Genolevures"/>
            <person name="Dujon B."/>
            <person name="Sherman D."/>
            <person name="Fischer G."/>
            <person name="Durrens P."/>
            <person name="Casaregola S."/>
            <person name="Lafontaine I."/>
            <person name="de Montigny J."/>
            <person name="Marck C."/>
            <person name="Neuveglise C."/>
            <person name="Talla E."/>
            <person name="Goffard N."/>
            <person name="Frangeul L."/>
            <person name="Aigle M."/>
            <person name="Anthouard V."/>
            <person name="Babour A."/>
            <person name="Barbe V."/>
            <person name="Barnay S."/>
            <person name="Blanchin S."/>
            <person name="Beckerich J.M."/>
            <person name="Beyne E."/>
            <person name="Bleykasten C."/>
            <person name="Boisrame A."/>
            <person name="Boyer J."/>
            <person name="Cattolico L."/>
            <person name="Confanioleri F."/>
            <person name="de Daruvar A."/>
            <person name="Despons L."/>
            <person name="Fabre E."/>
            <person name="Fairhead C."/>
            <person name="Ferry-Dumazet H."/>
            <person name="Groppi A."/>
            <person name="Hantraye F."/>
            <person name="Hennequin C."/>
            <person name="Jauniaux N."/>
            <person name="Joyet P."/>
            <person name="Kachouri R."/>
            <person name="Kerrest A."/>
            <person name="Koszul R."/>
            <person name="Lemaire M."/>
            <person name="Lesur I."/>
            <person name="Ma L."/>
            <person name="Muller H."/>
            <person name="Nicaud J.M."/>
            <person name="Nikolski M."/>
            <person name="Oztas S."/>
            <person name="Ozier-Kalogeropoulos O."/>
            <person name="Pellenz S."/>
            <person name="Potier S."/>
            <person name="Richard G.F."/>
            <person name="Straub M.L."/>
            <person name="Suleau A."/>
            <person name="Swennene D."/>
            <person name="Tekaia F."/>
            <person name="Wesolowski-Louvel M."/>
            <person name="Westhof E."/>
            <person name="Wirth B."/>
            <person name="Zeniou-Meyer M."/>
            <person name="Zivanovic I."/>
            <person name="Bolotin-Fukuhara M."/>
            <person name="Thierry A."/>
            <person name="Bouchier C."/>
            <person name="Caudron B."/>
            <person name="Scarpelli C."/>
            <person name="Gaillardin C."/>
            <person name="Weissenbach J."/>
            <person name="Wincker P."/>
            <person name="Souciet J.L."/>
        </authorList>
    </citation>
    <scope>NUCLEOTIDE SEQUENCE [LARGE SCALE GENOMIC DNA]</scope>
    <source>
        <strain evidence="4">ATCC 8585 / CBS 2359 / DSM 70799 / NBRC 1267 / NRRL Y-1140 / WM37</strain>
    </source>
</reference>
<dbReference type="PANTHER" id="PTHR21021">
    <property type="entry name" value="GAF/PUTATIVE CYTOSKELETAL PROTEIN"/>
    <property type="match status" value="1"/>
</dbReference>
<dbReference type="STRING" id="284590.Q6CPB6"/>
<feature type="region of interest" description="Disordered" evidence="2">
    <location>
        <begin position="39"/>
        <end position="119"/>
    </location>
</feature>
<dbReference type="InterPro" id="IPR007303">
    <property type="entry name" value="TIP41-like"/>
</dbReference>
<evidence type="ECO:0000256" key="1">
    <source>
        <dbReference type="ARBA" id="ARBA00006658"/>
    </source>
</evidence>
<dbReference type="InParanoid" id="Q6CPB6"/>
<comment type="similarity">
    <text evidence="1">Belongs to the TIP41 family.</text>
</comment>
<feature type="region of interest" description="Disordered" evidence="2">
    <location>
        <begin position="1"/>
        <end position="22"/>
    </location>
</feature>
<dbReference type="eggNOG" id="KOG3224">
    <property type="taxonomic scope" value="Eukaryota"/>
</dbReference>
<name>Q6CPB6_KLULA</name>
<dbReference type="GO" id="GO:0005829">
    <property type="term" value="C:cytosol"/>
    <property type="evidence" value="ECO:0007669"/>
    <property type="project" value="TreeGrafter"/>
</dbReference>
<feature type="compositionally biased region" description="Polar residues" evidence="2">
    <location>
        <begin position="44"/>
        <end position="59"/>
    </location>
</feature>
<evidence type="ECO:0000256" key="2">
    <source>
        <dbReference type="SAM" id="MobiDB-lite"/>
    </source>
</evidence>
<organism evidence="3 4">
    <name type="scientific">Kluyveromyces lactis (strain ATCC 8585 / CBS 2359 / DSM 70799 / NBRC 1267 / NRRL Y-1140 / WM37)</name>
    <name type="common">Yeast</name>
    <name type="synonym">Candida sphaerica</name>
    <dbReference type="NCBI Taxonomy" id="284590"/>
    <lineage>
        <taxon>Eukaryota</taxon>
        <taxon>Fungi</taxon>
        <taxon>Dikarya</taxon>
        <taxon>Ascomycota</taxon>
        <taxon>Saccharomycotina</taxon>
        <taxon>Saccharomycetes</taxon>
        <taxon>Saccharomycetales</taxon>
        <taxon>Saccharomycetaceae</taxon>
        <taxon>Kluyveromyces</taxon>
    </lineage>
</organism>
<protein>
    <submittedName>
        <fullName evidence="3">KLLA0E06139p</fullName>
    </submittedName>
</protein>
<accession>Q6CPB6</accession>
<feature type="compositionally biased region" description="Polar residues" evidence="2">
    <location>
        <begin position="1"/>
        <end position="11"/>
    </location>
</feature>
<dbReference type="AlphaFoldDB" id="Q6CPB6"/>
<dbReference type="OMA" id="DMILFED"/>
<evidence type="ECO:0000313" key="3">
    <source>
        <dbReference type="EMBL" id="CAG99310.1"/>
    </source>
</evidence>
<proteinExistence type="inferred from homology"/>
<keyword evidence="4" id="KW-1185">Reference proteome</keyword>
<feature type="compositionally biased region" description="Low complexity" evidence="2">
    <location>
        <begin position="60"/>
        <end position="71"/>
    </location>
</feature>
<dbReference type="Pfam" id="PF04176">
    <property type="entry name" value="TIP41"/>
    <property type="match status" value="1"/>
</dbReference>
<dbReference type="PaxDb" id="284590-Q6CPB6"/>
<evidence type="ECO:0000313" key="4">
    <source>
        <dbReference type="Proteomes" id="UP000000598"/>
    </source>
</evidence>
<feature type="compositionally biased region" description="Low complexity" evidence="2">
    <location>
        <begin position="109"/>
        <end position="119"/>
    </location>
</feature>
<dbReference type="FunCoup" id="Q6CPB6">
    <property type="interactions" value="856"/>
</dbReference>
<dbReference type="HOGENOM" id="CLU_039187_0_2_1"/>
<dbReference type="KEGG" id="kla:KLLA0_E06139g"/>
<sequence>MSDKSQPQNNARNRRSLGSGIPMIQVNQAREMFQATVRARHPGNPQQPRETEIQSSMMRTTNTTVGGTTTNSSFQDTQSVTVATSMPKPSSKRSHEHDHKHTHTHPHRSNNPNNPNCGHCGTVIVPSPVATIPAKDDPSVSVGDWTITTTKRPILSSDEIDDWTEKLKFPIPEMIFGHSSVELKNTKTHWCIRFNPFHALSQVKLGDSGLRVSYSEKWINSKLKNSQVTNTEEGLQFGKHWDWSYTTLYNGTVSEDSEYKFVVDNQYQLPIEKLTRRDPILFYDDFILFEDELADNGISMLSIKLRVMAERLLLLCRFFLRVDEVLFKIIDTRIYVEFNEDLVVREWKYMEDDYKTVLNKCRLNSNDPKKSLRDSNWVASVLPLKERVCEVLRKKEDIEEVVE</sequence>
<dbReference type="PANTHER" id="PTHR21021:SF16">
    <property type="entry name" value="TIP41-LIKE PROTEIN"/>
    <property type="match status" value="1"/>
</dbReference>